<evidence type="ECO:0000313" key="2">
    <source>
        <dbReference type="Proteomes" id="UP000285112"/>
    </source>
</evidence>
<sequence>MGTGLTATRHSRIDDVAGTGELFAGAPLYESPGWLRYCERLSGGRMTYLVARDEHGRPVGLTATRIVRPGQVMALYDLGTLFDDPKPAALYPNVVSAVSGSHWVDRVLPGIDPAPVRAVLGQELAEGAAELGCTAAAALYVGEMDSARQLSVAMGGSPPFVFAAQTVLTGQWSGFDGYVASLKRSRRNKVRRELRECRESGIRISVHSGTKALGEDTARLQVALREKYAVGGSVESVLADYEHLRATVEDRLLVFRAERDGRLLGMSIALLDGDRLHLRLVGFDYAQELAFLYFNVLFYAPIEWGSRNGMTSYAFGTGSYPAKLARGCVPAPLYAVVRWPDADRAVCEERARAHEKALIEELGIGDGEGNS</sequence>
<accession>A0A419HQY4</accession>
<dbReference type="OrthoDB" id="8181984at2"/>
<comment type="caution">
    <text evidence="1">The sequence shown here is derived from an EMBL/GenBank/DDBJ whole genome shotgun (WGS) entry which is preliminary data.</text>
</comment>
<dbReference type="InterPro" id="IPR007434">
    <property type="entry name" value="FemAB-like"/>
</dbReference>
<gene>
    <name evidence="1" type="ORF">D5S19_27260</name>
</gene>
<dbReference type="InterPro" id="IPR016181">
    <property type="entry name" value="Acyl_CoA_acyltransferase"/>
</dbReference>
<evidence type="ECO:0000313" key="1">
    <source>
        <dbReference type="EMBL" id="RJQ78877.1"/>
    </source>
</evidence>
<dbReference type="PANTHER" id="PTHR47017:SF1">
    <property type="entry name" value="ACYL-COA"/>
    <property type="match status" value="1"/>
</dbReference>
<dbReference type="RefSeq" id="WP_120026244.1">
    <property type="nucleotide sequence ID" value="NZ_QZFV01000127.1"/>
</dbReference>
<keyword evidence="1" id="KW-0808">Transferase</keyword>
<dbReference type="Proteomes" id="UP000285112">
    <property type="component" value="Unassembled WGS sequence"/>
</dbReference>
<dbReference type="PANTHER" id="PTHR47017">
    <property type="entry name" value="ACYL-COA"/>
    <property type="match status" value="1"/>
</dbReference>
<dbReference type="GO" id="GO:0016740">
    <property type="term" value="F:transferase activity"/>
    <property type="evidence" value="ECO:0007669"/>
    <property type="project" value="UniProtKB-KW"/>
</dbReference>
<dbReference type="Gene3D" id="3.40.630.30">
    <property type="match status" value="1"/>
</dbReference>
<dbReference type="AlphaFoldDB" id="A0A419HQY4"/>
<keyword evidence="2" id="KW-1185">Reference proteome</keyword>
<proteinExistence type="predicted"/>
<reference evidence="1 2" key="1">
    <citation type="submission" date="2018-09" db="EMBL/GenBank/DDBJ databases">
        <title>YIM PH 21725 draft genome.</title>
        <authorList>
            <person name="Miao C."/>
        </authorList>
    </citation>
    <scope>NUCLEOTIDE SEQUENCE [LARGE SCALE GENOMIC DNA]</scope>
    <source>
        <strain evidence="2">YIM PH21725</strain>
    </source>
</reference>
<organism evidence="1 2">
    <name type="scientific">Amycolatopsis panacis</name>
    <dbReference type="NCBI Taxonomy" id="2340917"/>
    <lineage>
        <taxon>Bacteria</taxon>
        <taxon>Bacillati</taxon>
        <taxon>Actinomycetota</taxon>
        <taxon>Actinomycetes</taxon>
        <taxon>Pseudonocardiales</taxon>
        <taxon>Pseudonocardiaceae</taxon>
        <taxon>Amycolatopsis</taxon>
    </lineage>
</organism>
<dbReference type="Pfam" id="PF04339">
    <property type="entry name" value="FemAB_like"/>
    <property type="match status" value="1"/>
</dbReference>
<dbReference type="SUPFAM" id="SSF55729">
    <property type="entry name" value="Acyl-CoA N-acyltransferases (Nat)"/>
    <property type="match status" value="1"/>
</dbReference>
<dbReference type="EMBL" id="QZFV01000127">
    <property type="protein sequence ID" value="RJQ78877.1"/>
    <property type="molecule type" value="Genomic_DNA"/>
</dbReference>
<protein>
    <submittedName>
        <fullName evidence="1">GNAT family N-acetyltransferase</fullName>
    </submittedName>
</protein>
<name>A0A419HQY4_9PSEU</name>